<dbReference type="Proteomes" id="UP001064048">
    <property type="component" value="Chromosome 12"/>
</dbReference>
<reference evidence="1 2" key="1">
    <citation type="journal article" date="2022" name="Genome Biol. Evol.">
        <title>The Spruce Budworm Genome: Reconstructing the Evolutionary History of Antifreeze Proteins.</title>
        <authorList>
            <person name="Beliveau C."/>
            <person name="Gagne P."/>
            <person name="Picq S."/>
            <person name="Vernygora O."/>
            <person name="Keeling C.I."/>
            <person name="Pinkney K."/>
            <person name="Doucet D."/>
            <person name="Wen F."/>
            <person name="Johnston J.S."/>
            <person name="Maaroufi H."/>
            <person name="Boyle B."/>
            <person name="Laroche J."/>
            <person name="Dewar K."/>
            <person name="Juretic N."/>
            <person name="Blackburn G."/>
            <person name="Nisole A."/>
            <person name="Brunet B."/>
            <person name="Brandao M."/>
            <person name="Lumley L."/>
            <person name="Duan J."/>
            <person name="Quan G."/>
            <person name="Lucarotti C.J."/>
            <person name="Roe A.D."/>
            <person name="Sperling F.A.H."/>
            <person name="Levesque R.C."/>
            <person name="Cusson M."/>
        </authorList>
    </citation>
    <scope>NUCLEOTIDE SEQUENCE [LARGE SCALE GENOMIC DNA]</scope>
    <source>
        <strain evidence="1">Glfc:IPQL:Cfum</strain>
    </source>
</reference>
<organism evidence="1 2">
    <name type="scientific">Choristoneura fumiferana</name>
    <name type="common">Spruce budworm moth</name>
    <name type="synonym">Archips fumiferana</name>
    <dbReference type="NCBI Taxonomy" id="7141"/>
    <lineage>
        <taxon>Eukaryota</taxon>
        <taxon>Metazoa</taxon>
        <taxon>Ecdysozoa</taxon>
        <taxon>Arthropoda</taxon>
        <taxon>Hexapoda</taxon>
        <taxon>Insecta</taxon>
        <taxon>Pterygota</taxon>
        <taxon>Neoptera</taxon>
        <taxon>Endopterygota</taxon>
        <taxon>Lepidoptera</taxon>
        <taxon>Glossata</taxon>
        <taxon>Ditrysia</taxon>
        <taxon>Tortricoidea</taxon>
        <taxon>Tortricidae</taxon>
        <taxon>Tortricinae</taxon>
        <taxon>Choristoneura</taxon>
    </lineage>
</organism>
<keyword evidence="2" id="KW-1185">Reference proteome</keyword>
<gene>
    <name evidence="1" type="ORF">MSG28_007360</name>
</gene>
<protein>
    <submittedName>
        <fullName evidence="1">Uncharacterized protein</fullName>
    </submittedName>
</protein>
<accession>A0ACC0JWX2</accession>
<sequence>MFLIYNAQAWVLVVYTVAIRVPVDDKEESTTDTIKVNDSSPTQGAPIYYESDEDNVDSYLVSPNPHKPAEDKQDIIPTYLLPPTQEKQEDFYYVPANTGAQSDWYPIPQSSPQDNPSILLPQAQQQEAIPIFMAEESPAPQFNIENLRAGKAHHFEQQIALPIPSRQLEPPLENAQNHFVLPTPSVELELPYEEQHQQFLAPQQEVYELPIMEVNQNFNPLLTKNTPVNFRLKAVEPTLSLHLTPPKPLSPKYKTPTKIYPKKYPGTFKPVPIPLAQFAEESLTDVPKAKPVNPFNPTSGDDSEFSIPADKEIYLYEKTKQKRKLRKEKAAKQQQLASIEEQQSGAPAAEQDTSETHFRYPGRNVYPAPLRQAPPTPPLRPLSGGAPSKPPPAGDRTEFRMHGMKGPHSYQFGYDTGKGKNRQFRFEERDNDGHVRGHYGYMDKHGKLRVVNYDAHPEHGFRAEAPVENEP</sequence>
<evidence type="ECO:0000313" key="2">
    <source>
        <dbReference type="Proteomes" id="UP001064048"/>
    </source>
</evidence>
<evidence type="ECO:0000313" key="1">
    <source>
        <dbReference type="EMBL" id="KAI8428624.1"/>
    </source>
</evidence>
<dbReference type="EMBL" id="CM046112">
    <property type="protein sequence ID" value="KAI8428624.1"/>
    <property type="molecule type" value="Genomic_DNA"/>
</dbReference>
<comment type="caution">
    <text evidence="1">The sequence shown here is derived from an EMBL/GenBank/DDBJ whole genome shotgun (WGS) entry which is preliminary data.</text>
</comment>
<proteinExistence type="predicted"/>
<name>A0ACC0JWX2_CHOFU</name>